<reference evidence="1" key="1">
    <citation type="submission" date="2020-11" db="EMBL/GenBank/DDBJ databases">
        <authorList>
            <person name="Whitehead M."/>
        </authorList>
    </citation>
    <scope>NUCLEOTIDE SEQUENCE</scope>
    <source>
        <strain evidence="1">EGII</strain>
    </source>
</reference>
<evidence type="ECO:0000313" key="2">
    <source>
        <dbReference type="Proteomes" id="UP000606786"/>
    </source>
</evidence>
<evidence type="ECO:0000313" key="1">
    <source>
        <dbReference type="EMBL" id="CAD7001110.1"/>
    </source>
</evidence>
<keyword evidence="2" id="KW-1185">Reference proteome</keyword>
<feature type="non-terminal residue" evidence="1">
    <location>
        <position position="86"/>
    </location>
</feature>
<comment type="caution">
    <text evidence="1">The sequence shown here is derived from an EMBL/GenBank/DDBJ whole genome shotgun (WGS) entry which is preliminary data.</text>
</comment>
<dbReference type="EMBL" id="CAJHJT010000023">
    <property type="protein sequence ID" value="CAD7001110.1"/>
    <property type="molecule type" value="Genomic_DNA"/>
</dbReference>
<sequence length="86" mass="9769">WLNSLASDAISVEINWTQTALSDVYGIVSAPCHLIDETLKEAKYCNNGRFVNIICYCRNLIKVTYKIGLLEESFVSQLGRKNFKHT</sequence>
<proteinExistence type="predicted"/>
<protein>
    <submittedName>
        <fullName evidence="1">(Mediterranean fruit fly) hypothetical protein</fullName>
    </submittedName>
</protein>
<name>A0A811UQF3_CERCA</name>
<organism evidence="1 2">
    <name type="scientific">Ceratitis capitata</name>
    <name type="common">Mediterranean fruit fly</name>
    <name type="synonym">Tephritis capitata</name>
    <dbReference type="NCBI Taxonomy" id="7213"/>
    <lineage>
        <taxon>Eukaryota</taxon>
        <taxon>Metazoa</taxon>
        <taxon>Ecdysozoa</taxon>
        <taxon>Arthropoda</taxon>
        <taxon>Hexapoda</taxon>
        <taxon>Insecta</taxon>
        <taxon>Pterygota</taxon>
        <taxon>Neoptera</taxon>
        <taxon>Endopterygota</taxon>
        <taxon>Diptera</taxon>
        <taxon>Brachycera</taxon>
        <taxon>Muscomorpha</taxon>
        <taxon>Tephritoidea</taxon>
        <taxon>Tephritidae</taxon>
        <taxon>Ceratitis</taxon>
        <taxon>Ceratitis</taxon>
    </lineage>
</organism>
<accession>A0A811UQF3</accession>
<dbReference type="Proteomes" id="UP000606786">
    <property type="component" value="Unassembled WGS sequence"/>
</dbReference>
<dbReference type="AlphaFoldDB" id="A0A811UQF3"/>
<gene>
    <name evidence="1" type="ORF">CCAP1982_LOCUS9582</name>
</gene>
<feature type="non-terminal residue" evidence="1">
    <location>
        <position position="1"/>
    </location>
</feature>